<keyword evidence="4" id="KW-1185">Reference proteome</keyword>
<dbReference type="AlphaFoldDB" id="E9HNR3"/>
<sequence>MKWEILKAERLEKEALTLLTPDQRTQFAEDEALIRRDREAQNALRGEVRAAKKRKRDAVEDAKIRLVEKEAKDKREAYECSERRRVDTPPVRANTVAQETVPFFTTIGDPILPGDLFHRLQTAIAAGQFPIPGTASNPVTSEIPAVIAKHSPQVDQPMPLASTRQVVTPTPTASKSQVRTPKATPKRTAASKSKASTPKRVNVEARSTRRGTQSPYPFRQPE</sequence>
<evidence type="ECO:0000313" key="4">
    <source>
        <dbReference type="Proteomes" id="UP000000305"/>
    </source>
</evidence>
<protein>
    <submittedName>
        <fullName evidence="3">Uncharacterized protein</fullName>
    </submittedName>
</protein>
<name>E9HNR3_DAPPU</name>
<evidence type="ECO:0000256" key="2">
    <source>
        <dbReference type="SAM" id="MobiDB-lite"/>
    </source>
</evidence>
<dbReference type="Proteomes" id="UP000000305">
    <property type="component" value="Unassembled WGS sequence"/>
</dbReference>
<feature type="coiled-coil region" evidence="1">
    <location>
        <begin position="52"/>
        <end position="84"/>
    </location>
</feature>
<dbReference type="HOGENOM" id="CLU_083718_0_0_1"/>
<dbReference type="EMBL" id="GL732698">
    <property type="protein sequence ID" value="EFX66623.1"/>
    <property type="molecule type" value="Genomic_DNA"/>
</dbReference>
<evidence type="ECO:0000256" key="1">
    <source>
        <dbReference type="SAM" id="Coils"/>
    </source>
</evidence>
<reference evidence="3 4" key="1">
    <citation type="journal article" date="2011" name="Science">
        <title>The ecoresponsive genome of Daphnia pulex.</title>
        <authorList>
            <person name="Colbourne J.K."/>
            <person name="Pfrender M.E."/>
            <person name="Gilbert D."/>
            <person name="Thomas W.K."/>
            <person name="Tucker A."/>
            <person name="Oakley T.H."/>
            <person name="Tokishita S."/>
            <person name="Aerts A."/>
            <person name="Arnold G.J."/>
            <person name="Basu M.K."/>
            <person name="Bauer D.J."/>
            <person name="Caceres C.E."/>
            <person name="Carmel L."/>
            <person name="Casola C."/>
            <person name="Choi J.H."/>
            <person name="Detter J.C."/>
            <person name="Dong Q."/>
            <person name="Dusheyko S."/>
            <person name="Eads B.D."/>
            <person name="Frohlich T."/>
            <person name="Geiler-Samerotte K.A."/>
            <person name="Gerlach D."/>
            <person name="Hatcher P."/>
            <person name="Jogdeo S."/>
            <person name="Krijgsveld J."/>
            <person name="Kriventseva E.V."/>
            <person name="Kultz D."/>
            <person name="Laforsch C."/>
            <person name="Lindquist E."/>
            <person name="Lopez J."/>
            <person name="Manak J.R."/>
            <person name="Muller J."/>
            <person name="Pangilinan J."/>
            <person name="Patwardhan R.P."/>
            <person name="Pitluck S."/>
            <person name="Pritham E.J."/>
            <person name="Rechtsteiner A."/>
            <person name="Rho M."/>
            <person name="Rogozin I.B."/>
            <person name="Sakarya O."/>
            <person name="Salamov A."/>
            <person name="Schaack S."/>
            <person name="Shapiro H."/>
            <person name="Shiga Y."/>
            <person name="Skalitzky C."/>
            <person name="Smith Z."/>
            <person name="Souvorov A."/>
            <person name="Sung W."/>
            <person name="Tang Z."/>
            <person name="Tsuchiya D."/>
            <person name="Tu H."/>
            <person name="Vos H."/>
            <person name="Wang M."/>
            <person name="Wolf Y.I."/>
            <person name="Yamagata H."/>
            <person name="Yamada T."/>
            <person name="Ye Y."/>
            <person name="Shaw J.R."/>
            <person name="Andrews J."/>
            <person name="Crease T.J."/>
            <person name="Tang H."/>
            <person name="Lucas S.M."/>
            <person name="Robertson H.M."/>
            <person name="Bork P."/>
            <person name="Koonin E.V."/>
            <person name="Zdobnov E.M."/>
            <person name="Grigoriev I.V."/>
            <person name="Lynch M."/>
            <person name="Boore J.L."/>
        </authorList>
    </citation>
    <scope>NUCLEOTIDE SEQUENCE [LARGE SCALE GENOMIC DNA]</scope>
</reference>
<dbReference type="KEGG" id="dpx:DAPPUDRAFT_262818"/>
<proteinExistence type="predicted"/>
<keyword evidence="1" id="KW-0175">Coiled coil</keyword>
<accession>E9HNR3</accession>
<organism evidence="3 4">
    <name type="scientific">Daphnia pulex</name>
    <name type="common">Water flea</name>
    <dbReference type="NCBI Taxonomy" id="6669"/>
    <lineage>
        <taxon>Eukaryota</taxon>
        <taxon>Metazoa</taxon>
        <taxon>Ecdysozoa</taxon>
        <taxon>Arthropoda</taxon>
        <taxon>Crustacea</taxon>
        <taxon>Branchiopoda</taxon>
        <taxon>Diplostraca</taxon>
        <taxon>Cladocera</taxon>
        <taxon>Anomopoda</taxon>
        <taxon>Daphniidae</taxon>
        <taxon>Daphnia</taxon>
    </lineage>
</organism>
<dbReference type="PhylomeDB" id="E9HNR3"/>
<evidence type="ECO:0000313" key="3">
    <source>
        <dbReference type="EMBL" id="EFX66623.1"/>
    </source>
</evidence>
<gene>
    <name evidence="3" type="ORF">DAPPUDRAFT_262818</name>
</gene>
<dbReference type="InParanoid" id="E9HNR3"/>
<feature type="compositionally biased region" description="Polar residues" evidence="2">
    <location>
        <begin position="164"/>
        <end position="179"/>
    </location>
</feature>
<feature type="region of interest" description="Disordered" evidence="2">
    <location>
        <begin position="164"/>
        <end position="222"/>
    </location>
</feature>